<dbReference type="InterPro" id="IPR043906">
    <property type="entry name" value="Gfo/Idh/MocA_OxRdtase_bact_C"/>
</dbReference>
<dbReference type="SUPFAM" id="SSF51735">
    <property type="entry name" value="NAD(P)-binding Rossmann-fold domains"/>
    <property type="match status" value="1"/>
</dbReference>
<dbReference type="SUPFAM" id="SSF55347">
    <property type="entry name" value="Glyceraldehyde-3-phosphate dehydrogenase-like, C-terminal domain"/>
    <property type="match status" value="1"/>
</dbReference>
<keyword evidence="4" id="KW-1185">Reference proteome</keyword>
<name>A0A5C6BXF9_9BACT</name>
<dbReference type="PANTHER" id="PTHR43818">
    <property type="entry name" value="BCDNA.GH03377"/>
    <property type="match status" value="1"/>
</dbReference>
<organism evidence="3 4">
    <name type="scientific">Allorhodopirellula heiligendammensis</name>
    <dbReference type="NCBI Taxonomy" id="2714739"/>
    <lineage>
        <taxon>Bacteria</taxon>
        <taxon>Pseudomonadati</taxon>
        <taxon>Planctomycetota</taxon>
        <taxon>Planctomycetia</taxon>
        <taxon>Pirellulales</taxon>
        <taxon>Pirellulaceae</taxon>
        <taxon>Allorhodopirellula</taxon>
    </lineage>
</organism>
<evidence type="ECO:0000259" key="1">
    <source>
        <dbReference type="Pfam" id="PF01408"/>
    </source>
</evidence>
<dbReference type="InterPro" id="IPR050463">
    <property type="entry name" value="Gfo/Idh/MocA_oxidrdct_glycsds"/>
</dbReference>
<dbReference type="Gene3D" id="3.30.360.10">
    <property type="entry name" value="Dihydrodipicolinate Reductase, domain 2"/>
    <property type="match status" value="1"/>
</dbReference>
<evidence type="ECO:0000259" key="2">
    <source>
        <dbReference type="Pfam" id="PF19051"/>
    </source>
</evidence>
<sequence length="504" mass="54418">MIHCPQIENMNSNPHTDVRLSCPSTARRQFLGFLAAGVGTVAMPGVVRAAANEEVRIALLGAGGRGGQIASAIGKTPGAKLVMVADPDQGRAEKLAAKYNAKAVSDLRTALDSDDVDAVAITTCNHWHCLAAVWAIEAGKDVYVEKPLSHSQWEGRQVVAAAQKHGRIVQLGTQQRSDPIQMQARQFLHDDKALGAIQYVQANRLGPRGSIGRRDTPLSPPQGLDYNLWLGPAADQPIFRNNLHYDWHWDWNTGNGEMGNWGVHILDDVRNVAYRDAVSTPSRLICGGGRIGWDDAGDTPNVHFALFETETIPTIIALSNLPAKPGAKGAWKAKGQMQMDAPGSGYAVVCEGGTYLGQRGQGNAYDADGKHIRKFKADVDTVPAHMKNFVDAVRSRDADSLAAPIENGHYSTGWCNLANVAFRASGAFNAEQLTRVSDLPQWQAIVGDMTAPLAAFGADTGDLLSSPVLEHDPATERFTGEHADLANQFLRREYRPGFEIKPIA</sequence>
<dbReference type="InterPro" id="IPR000683">
    <property type="entry name" value="Gfo/Idh/MocA-like_OxRdtase_N"/>
</dbReference>
<dbReference type="GO" id="GO:0000166">
    <property type="term" value="F:nucleotide binding"/>
    <property type="evidence" value="ECO:0007669"/>
    <property type="project" value="InterPro"/>
</dbReference>
<feature type="domain" description="Gfo/Idh/MocA-like oxidoreductase N-terminal" evidence="1">
    <location>
        <begin position="55"/>
        <end position="172"/>
    </location>
</feature>
<evidence type="ECO:0000313" key="4">
    <source>
        <dbReference type="Proteomes" id="UP000319908"/>
    </source>
</evidence>
<dbReference type="AlphaFoldDB" id="A0A5C6BXF9"/>
<protein>
    <submittedName>
        <fullName evidence="3">4-carboxy-2-hydroxymuconate-6-semialdehyde dehydrogenase</fullName>
        <ecNumber evidence="3">1.1.1.312</ecNumber>
    </submittedName>
</protein>
<dbReference type="Proteomes" id="UP000319908">
    <property type="component" value="Unassembled WGS sequence"/>
</dbReference>
<dbReference type="Pfam" id="PF01408">
    <property type="entry name" value="GFO_IDH_MocA"/>
    <property type="match status" value="1"/>
</dbReference>
<reference evidence="3 4" key="1">
    <citation type="journal article" date="2020" name="Antonie Van Leeuwenhoek">
        <title>Rhodopirellula heiligendammensis sp. nov., Rhodopirellula pilleata sp. nov., and Rhodopirellula solitaria sp. nov. isolated from natural or artificial marine surfaces in Northern Germany and California, USA, and emended description of the genus Rhodopirellula.</title>
        <authorList>
            <person name="Kallscheuer N."/>
            <person name="Wiegand S."/>
            <person name="Jogler M."/>
            <person name="Boedeker C."/>
            <person name="Peeters S.H."/>
            <person name="Rast P."/>
            <person name="Heuer A."/>
            <person name="Jetten M.S.M."/>
            <person name="Rohde M."/>
            <person name="Jogler C."/>
        </authorList>
    </citation>
    <scope>NUCLEOTIDE SEQUENCE [LARGE SCALE GENOMIC DNA]</scope>
    <source>
        <strain evidence="3 4">Poly21</strain>
    </source>
</reference>
<dbReference type="EC" id="1.1.1.312" evidence="3"/>
<dbReference type="Gene3D" id="3.40.50.720">
    <property type="entry name" value="NAD(P)-binding Rossmann-like Domain"/>
    <property type="match status" value="1"/>
</dbReference>
<dbReference type="EMBL" id="SJPU01000002">
    <property type="protein sequence ID" value="TWU16655.1"/>
    <property type="molecule type" value="Genomic_DNA"/>
</dbReference>
<comment type="caution">
    <text evidence="3">The sequence shown here is derived from an EMBL/GenBank/DDBJ whole genome shotgun (WGS) entry which is preliminary data.</text>
</comment>
<dbReference type="Pfam" id="PF19051">
    <property type="entry name" value="GFO_IDH_MocA_C2"/>
    <property type="match status" value="1"/>
</dbReference>
<accession>A0A5C6BXF9</accession>
<dbReference type="PANTHER" id="PTHR43818:SF5">
    <property type="entry name" value="OXIDOREDUCTASE FAMILY PROTEIN"/>
    <property type="match status" value="1"/>
</dbReference>
<proteinExistence type="predicted"/>
<dbReference type="InterPro" id="IPR036291">
    <property type="entry name" value="NAD(P)-bd_dom_sf"/>
</dbReference>
<dbReference type="InterPro" id="IPR006311">
    <property type="entry name" value="TAT_signal"/>
</dbReference>
<dbReference type="GO" id="GO:0050606">
    <property type="term" value="F:4-carboxy-2-hydroxymuconate semialdehyde hemiacetal dehydrogenase activity"/>
    <property type="evidence" value="ECO:0007669"/>
    <property type="project" value="UniProtKB-EC"/>
</dbReference>
<evidence type="ECO:0000313" key="3">
    <source>
        <dbReference type="EMBL" id="TWU16655.1"/>
    </source>
</evidence>
<dbReference type="PROSITE" id="PS51318">
    <property type="entry name" value="TAT"/>
    <property type="match status" value="1"/>
</dbReference>
<feature type="domain" description="Gfo/Idh/MocA-like oxidoreductase bacterial type C-terminal" evidence="2">
    <location>
        <begin position="220"/>
        <end position="278"/>
    </location>
</feature>
<keyword evidence="3" id="KW-0560">Oxidoreductase</keyword>
<gene>
    <name evidence="3" type="primary">ligC_4</name>
    <name evidence="3" type="ORF">Poly21_38600</name>
</gene>